<keyword evidence="1 2" id="KW-0732">Signal</keyword>
<dbReference type="Proteomes" id="UP000436016">
    <property type="component" value="Unassembled WGS sequence"/>
</dbReference>
<dbReference type="InterPro" id="IPR004564">
    <property type="entry name" value="OM_lipoprot_carrier_LolA-like"/>
</dbReference>
<sequence>MNRRDLLALGALSPLLGLAWPAAAAPVNRTQLSNYLNSLQRAEGRFRQTNPDGSRSSGRFLLAKPGRIRFEYDGQPKALVVADGVSIGVIDAKSNTGAQRYPLRSSPLSVLLRNNVNLNSSALVRSFGSNDQRTRITLVDPSSREIGSITMLFRNDPLLLDGWIIRDKAGKETQISLTEVRIGGQIDMGLFNIDLAARNYQKG</sequence>
<keyword evidence="4" id="KW-1185">Reference proteome</keyword>
<evidence type="ECO:0000256" key="2">
    <source>
        <dbReference type="SAM" id="SignalP"/>
    </source>
</evidence>
<feature type="signal peptide" evidence="2">
    <location>
        <begin position="1"/>
        <end position="24"/>
    </location>
</feature>
<reference evidence="3 4" key="1">
    <citation type="submission" date="2019-12" db="EMBL/GenBank/DDBJ databases">
        <title>Strain KN286 was isolated from seawater, which was collected from Caroline Seamount in the tropical western Pacific.</title>
        <authorList>
            <person name="Wang Q."/>
        </authorList>
    </citation>
    <scope>NUCLEOTIDE SEQUENCE [LARGE SCALE GENOMIC DNA]</scope>
    <source>
        <strain evidence="3 4">KN286</strain>
    </source>
</reference>
<dbReference type="PANTHER" id="PTHR35869">
    <property type="entry name" value="OUTER-MEMBRANE LIPOPROTEIN CARRIER PROTEIN"/>
    <property type="match status" value="1"/>
</dbReference>
<dbReference type="Pfam" id="PF03548">
    <property type="entry name" value="LolA"/>
    <property type="match status" value="1"/>
</dbReference>
<evidence type="ECO:0000256" key="1">
    <source>
        <dbReference type="ARBA" id="ARBA00022729"/>
    </source>
</evidence>
<feature type="chain" id="PRO_5025468256" evidence="2">
    <location>
        <begin position="25"/>
        <end position="203"/>
    </location>
</feature>
<protein>
    <submittedName>
        <fullName evidence="3">Outer membrane lipoprotein carrier protein LolA</fullName>
    </submittedName>
</protein>
<accession>A0A6B0TUA6</accession>
<dbReference type="RefSeq" id="WP_160852556.1">
    <property type="nucleotide sequence ID" value="NZ_WUWG01000001.1"/>
</dbReference>
<evidence type="ECO:0000313" key="3">
    <source>
        <dbReference type="EMBL" id="MXU64822.1"/>
    </source>
</evidence>
<organism evidence="3 4">
    <name type="scientific">Oceanomicrobium pacificus</name>
    <dbReference type="NCBI Taxonomy" id="2692916"/>
    <lineage>
        <taxon>Bacteria</taxon>
        <taxon>Pseudomonadati</taxon>
        <taxon>Pseudomonadota</taxon>
        <taxon>Alphaproteobacteria</taxon>
        <taxon>Rhodobacterales</taxon>
        <taxon>Paracoccaceae</taxon>
        <taxon>Oceanomicrobium</taxon>
    </lineage>
</organism>
<proteinExistence type="predicted"/>
<dbReference type="SUPFAM" id="SSF89392">
    <property type="entry name" value="Prokaryotic lipoproteins and lipoprotein localization factors"/>
    <property type="match status" value="1"/>
</dbReference>
<dbReference type="Gene3D" id="2.50.20.10">
    <property type="entry name" value="Lipoprotein localisation LolA/LolB/LppX"/>
    <property type="match status" value="1"/>
</dbReference>
<dbReference type="EMBL" id="WUWG01000001">
    <property type="protein sequence ID" value="MXU64822.1"/>
    <property type="molecule type" value="Genomic_DNA"/>
</dbReference>
<dbReference type="PANTHER" id="PTHR35869:SF1">
    <property type="entry name" value="OUTER-MEMBRANE LIPOPROTEIN CARRIER PROTEIN"/>
    <property type="match status" value="1"/>
</dbReference>
<dbReference type="CDD" id="cd16325">
    <property type="entry name" value="LolA"/>
    <property type="match status" value="1"/>
</dbReference>
<name>A0A6B0TUA6_9RHOB</name>
<keyword evidence="3" id="KW-0449">Lipoprotein</keyword>
<dbReference type="AlphaFoldDB" id="A0A6B0TUA6"/>
<comment type="caution">
    <text evidence="3">The sequence shown here is derived from an EMBL/GenBank/DDBJ whole genome shotgun (WGS) entry which is preliminary data.</text>
</comment>
<gene>
    <name evidence="3" type="ORF">GSH16_05150</name>
</gene>
<dbReference type="InterPro" id="IPR029046">
    <property type="entry name" value="LolA/LolB/LppX"/>
</dbReference>
<evidence type="ECO:0000313" key="4">
    <source>
        <dbReference type="Proteomes" id="UP000436016"/>
    </source>
</evidence>